<comment type="catalytic activity">
    <reaction evidence="1 6">
        <text>alpha-D-ribose 1,5-bisphosphate + ATP = 5-phospho-alpha-D-ribose 1-diphosphate + ADP</text>
        <dbReference type="Rhea" id="RHEA:20109"/>
        <dbReference type="ChEBI" id="CHEBI:30616"/>
        <dbReference type="ChEBI" id="CHEBI:58017"/>
        <dbReference type="ChEBI" id="CHEBI:68688"/>
        <dbReference type="ChEBI" id="CHEBI:456216"/>
        <dbReference type="EC" id="2.7.4.23"/>
    </reaction>
</comment>
<dbReference type="EC" id="2.7.4.23" evidence="6"/>
<evidence type="ECO:0000256" key="1">
    <source>
        <dbReference type="ARBA" id="ARBA00000373"/>
    </source>
</evidence>
<dbReference type="Pfam" id="PF13238">
    <property type="entry name" value="AAA_18"/>
    <property type="match status" value="1"/>
</dbReference>
<feature type="binding site" evidence="6">
    <location>
        <begin position="28"/>
        <end position="35"/>
    </location>
    <ligand>
        <name>ATP</name>
        <dbReference type="ChEBI" id="CHEBI:30616"/>
    </ligand>
</feature>
<evidence type="ECO:0000256" key="2">
    <source>
        <dbReference type="ARBA" id="ARBA00005069"/>
    </source>
</evidence>
<dbReference type="InterPro" id="IPR027417">
    <property type="entry name" value="P-loop_NTPase"/>
</dbReference>
<gene>
    <name evidence="6 8" type="primary">phnN</name>
    <name evidence="8" type="ORF">N5A92_14065</name>
</gene>
<dbReference type="SUPFAM" id="SSF52540">
    <property type="entry name" value="P-loop containing nucleoside triphosphate hydrolases"/>
    <property type="match status" value="1"/>
</dbReference>
<sequence>MMVSASIERAQAQEPFPIRQGVFVAVAGPSGAGKDSVMDYARQRLGGLAREIVFARRVITRPMDAGGEEHDTLDEAAFERGRAAGCFALSWRANGLSYALPAEIDGTMRSGGVAVANVSRAVIPALRERYAHVLPVIVTAPPEVLADRLSRRGRETREEVLARLARGADSELKVEDATLIDNSGPLEVAGERFLAVLRKAAAWSDVCDMV</sequence>
<evidence type="ECO:0000256" key="5">
    <source>
        <dbReference type="ARBA" id="ARBA00022840"/>
    </source>
</evidence>
<protein>
    <recommendedName>
        <fullName evidence="6">Ribose 1,5-bisphosphate phosphokinase PhnN</fullName>
        <ecNumber evidence="6">2.7.4.23</ecNumber>
    </recommendedName>
    <alternativeName>
        <fullName evidence="6">Ribose 1,5-bisphosphokinase</fullName>
    </alternativeName>
</protein>
<evidence type="ECO:0000256" key="6">
    <source>
        <dbReference type="HAMAP-Rule" id="MF_00836"/>
    </source>
</evidence>
<reference evidence="8 9" key="1">
    <citation type="submission" date="2022-09" db="EMBL/GenBank/DDBJ databases">
        <title>Chelativorans salina sp. nov., a novel slightly halophilic bacterium isolated from a saline lake sediment enrichment.</title>
        <authorList>
            <person name="Gao L."/>
            <person name="Fang B.-Z."/>
            <person name="Li W.-J."/>
        </authorList>
    </citation>
    <scope>NUCLEOTIDE SEQUENCE [LARGE SCALE GENOMIC DNA]</scope>
    <source>
        <strain evidence="8 9">EGI FJ00035</strain>
    </source>
</reference>
<dbReference type="SMART" id="SM00072">
    <property type="entry name" value="GuKc"/>
    <property type="match status" value="1"/>
</dbReference>
<keyword evidence="4 6" id="KW-0547">Nucleotide-binding</keyword>
<evidence type="ECO:0000256" key="4">
    <source>
        <dbReference type="ARBA" id="ARBA00022741"/>
    </source>
</evidence>
<dbReference type="Proteomes" id="UP001320831">
    <property type="component" value="Unassembled WGS sequence"/>
</dbReference>
<dbReference type="InterPro" id="IPR008144">
    <property type="entry name" value="Guanylate_kin-like_dom"/>
</dbReference>
<dbReference type="InterPro" id="IPR012699">
    <property type="entry name" value="PhnN"/>
</dbReference>
<name>A0ABT2LSK8_9HYPH</name>
<organism evidence="8 9">
    <name type="scientific">Chelativorans salis</name>
    <dbReference type="NCBI Taxonomy" id="2978478"/>
    <lineage>
        <taxon>Bacteria</taxon>
        <taxon>Pseudomonadati</taxon>
        <taxon>Pseudomonadota</taxon>
        <taxon>Alphaproteobacteria</taxon>
        <taxon>Hyphomicrobiales</taxon>
        <taxon>Phyllobacteriaceae</taxon>
        <taxon>Chelativorans</taxon>
    </lineage>
</organism>
<comment type="caution">
    <text evidence="8">The sequence shown here is derived from an EMBL/GenBank/DDBJ whole genome shotgun (WGS) entry which is preliminary data.</text>
</comment>
<proteinExistence type="inferred from homology"/>
<keyword evidence="5 6" id="KW-0067">ATP-binding</keyword>
<comment type="pathway">
    <text evidence="2 6">Metabolic intermediate biosynthesis; 5-phospho-alpha-D-ribose 1-diphosphate biosynthesis; 5-phospho-alpha-D-ribose 1-diphosphate from D-ribose 5-phosphate (route II): step 3/3.</text>
</comment>
<dbReference type="HAMAP" id="MF_00836">
    <property type="entry name" value="PhnN"/>
    <property type="match status" value="1"/>
</dbReference>
<keyword evidence="9" id="KW-1185">Reference proteome</keyword>
<feature type="domain" description="Guanylate kinase-like" evidence="7">
    <location>
        <begin position="21"/>
        <end position="198"/>
    </location>
</feature>
<comment type="similarity">
    <text evidence="6">Belongs to the ribose 1,5-bisphosphokinase family.</text>
</comment>
<dbReference type="EMBL" id="JAOCZP010000004">
    <property type="protein sequence ID" value="MCT7376159.1"/>
    <property type="molecule type" value="Genomic_DNA"/>
</dbReference>
<dbReference type="InterPro" id="IPR008145">
    <property type="entry name" value="GK/Ca_channel_bsu"/>
</dbReference>
<evidence type="ECO:0000259" key="7">
    <source>
        <dbReference type="PROSITE" id="PS50052"/>
    </source>
</evidence>
<dbReference type="PROSITE" id="PS50052">
    <property type="entry name" value="GUANYLATE_KINASE_2"/>
    <property type="match status" value="1"/>
</dbReference>
<evidence type="ECO:0000313" key="9">
    <source>
        <dbReference type="Proteomes" id="UP001320831"/>
    </source>
</evidence>
<keyword evidence="3 6" id="KW-0808">Transferase</keyword>
<dbReference type="NCBIfam" id="TIGR02322">
    <property type="entry name" value="phosphon_PhnN"/>
    <property type="match status" value="1"/>
</dbReference>
<dbReference type="Gene3D" id="3.40.50.300">
    <property type="entry name" value="P-loop containing nucleotide triphosphate hydrolases"/>
    <property type="match status" value="1"/>
</dbReference>
<accession>A0ABT2LSK8</accession>
<comment type="function">
    <text evidence="6">Catalyzes the phosphorylation of ribose 1,5-bisphosphate to 5-phospho-D-ribosyl alpha-1-diphosphate (PRPP).</text>
</comment>
<evidence type="ECO:0000313" key="8">
    <source>
        <dbReference type="EMBL" id="MCT7376159.1"/>
    </source>
</evidence>
<evidence type="ECO:0000256" key="3">
    <source>
        <dbReference type="ARBA" id="ARBA00022679"/>
    </source>
</evidence>
<dbReference type="RefSeq" id="WP_260903805.1">
    <property type="nucleotide sequence ID" value="NZ_JAOCZP010000004.1"/>
</dbReference>